<feature type="transmembrane region" description="Helical" evidence="4">
    <location>
        <begin position="128"/>
        <end position="152"/>
    </location>
</feature>
<dbReference type="Gene3D" id="1.25.40.10">
    <property type="entry name" value="Tetratricopeptide repeat domain"/>
    <property type="match status" value="1"/>
</dbReference>
<dbReference type="Pfam" id="PF07719">
    <property type="entry name" value="TPR_2"/>
    <property type="match status" value="1"/>
</dbReference>
<feature type="transmembrane region" description="Helical" evidence="4">
    <location>
        <begin position="324"/>
        <end position="342"/>
    </location>
</feature>
<feature type="transmembrane region" description="Helical" evidence="4">
    <location>
        <begin position="269"/>
        <end position="290"/>
    </location>
</feature>
<comment type="caution">
    <text evidence="6">The sequence shown here is derived from an EMBL/GenBank/DDBJ whole genome shotgun (WGS) entry which is preliminary data.</text>
</comment>
<dbReference type="Pfam" id="PF13231">
    <property type="entry name" value="PMT_2"/>
    <property type="match status" value="1"/>
</dbReference>
<feature type="repeat" description="TPR" evidence="3">
    <location>
        <begin position="433"/>
        <end position="466"/>
    </location>
</feature>
<dbReference type="Proteomes" id="UP000177555">
    <property type="component" value="Unassembled WGS sequence"/>
</dbReference>
<dbReference type="PROSITE" id="PS50293">
    <property type="entry name" value="TPR_REGION"/>
    <property type="match status" value="3"/>
</dbReference>
<evidence type="ECO:0000313" key="6">
    <source>
        <dbReference type="EMBL" id="OGE27880.1"/>
    </source>
</evidence>
<reference evidence="6 7" key="1">
    <citation type="journal article" date="2016" name="Nat. Commun.">
        <title>Thousands of microbial genomes shed light on interconnected biogeochemical processes in an aquifer system.</title>
        <authorList>
            <person name="Anantharaman K."/>
            <person name="Brown C.T."/>
            <person name="Hug L.A."/>
            <person name="Sharon I."/>
            <person name="Castelle C.J."/>
            <person name="Probst A.J."/>
            <person name="Thomas B.C."/>
            <person name="Singh A."/>
            <person name="Wilkins M.J."/>
            <person name="Karaoz U."/>
            <person name="Brodie E.L."/>
            <person name="Williams K.H."/>
            <person name="Hubbard S.S."/>
            <person name="Banfield J.F."/>
        </authorList>
    </citation>
    <scope>NUCLEOTIDE SEQUENCE [LARGE SCALE GENOMIC DNA]</scope>
</reference>
<evidence type="ECO:0000313" key="7">
    <source>
        <dbReference type="Proteomes" id="UP000177555"/>
    </source>
</evidence>
<keyword evidence="2 3" id="KW-0802">TPR repeat</keyword>
<keyword evidence="4" id="KW-1133">Transmembrane helix</keyword>
<evidence type="ECO:0000256" key="4">
    <source>
        <dbReference type="SAM" id="Phobius"/>
    </source>
</evidence>
<dbReference type="InterPro" id="IPR013105">
    <property type="entry name" value="TPR_2"/>
</dbReference>
<feature type="transmembrane region" description="Helical" evidence="4">
    <location>
        <begin position="172"/>
        <end position="189"/>
    </location>
</feature>
<keyword evidence="4" id="KW-0472">Membrane</keyword>
<dbReference type="AlphaFoldDB" id="A0A1F5JHB2"/>
<feature type="transmembrane region" description="Helical" evidence="4">
    <location>
        <begin position="50"/>
        <end position="71"/>
    </location>
</feature>
<dbReference type="InterPro" id="IPR019734">
    <property type="entry name" value="TPR_rpt"/>
</dbReference>
<feature type="repeat" description="TPR" evidence="3">
    <location>
        <begin position="399"/>
        <end position="432"/>
    </location>
</feature>
<protein>
    <recommendedName>
        <fullName evidence="5">Glycosyltransferase RgtA/B/C/D-like domain-containing protein</fullName>
    </recommendedName>
</protein>
<proteinExistence type="predicted"/>
<gene>
    <name evidence="6" type="ORF">A2867_02305</name>
</gene>
<feature type="transmembrane region" description="Helical" evidence="4">
    <location>
        <begin position="242"/>
        <end position="262"/>
    </location>
</feature>
<evidence type="ECO:0000256" key="1">
    <source>
        <dbReference type="ARBA" id="ARBA00022737"/>
    </source>
</evidence>
<dbReference type="SUPFAM" id="SSF48452">
    <property type="entry name" value="TPR-like"/>
    <property type="match status" value="1"/>
</dbReference>
<feature type="repeat" description="TPR" evidence="3">
    <location>
        <begin position="365"/>
        <end position="398"/>
    </location>
</feature>
<accession>A0A1F5JHB2</accession>
<dbReference type="EMBL" id="MFCP01000027">
    <property type="protein sequence ID" value="OGE27880.1"/>
    <property type="molecule type" value="Genomic_DNA"/>
</dbReference>
<dbReference type="Pfam" id="PF13414">
    <property type="entry name" value="TPR_11"/>
    <property type="match status" value="1"/>
</dbReference>
<organism evidence="6 7">
    <name type="scientific">Candidatus Daviesbacteria bacterium RIFCSPHIGHO2_01_FULL_40_11</name>
    <dbReference type="NCBI Taxonomy" id="1797762"/>
    <lineage>
        <taxon>Bacteria</taxon>
        <taxon>Candidatus Daviesiibacteriota</taxon>
    </lineage>
</organism>
<dbReference type="Pfam" id="PF00515">
    <property type="entry name" value="TPR_1"/>
    <property type="match status" value="1"/>
</dbReference>
<dbReference type="InterPro" id="IPR038731">
    <property type="entry name" value="RgtA/B/C-like"/>
</dbReference>
<dbReference type="PROSITE" id="PS50005">
    <property type="entry name" value="TPR"/>
    <property type="match status" value="4"/>
</dbReference>
<sequence>MNNAFLSDDLAEIVQNPNIDHLSNLLTRPFGFIRLFLYWLAFHIGGLNPFVFRLINIFFHTGSVFLIYILLNRLYSKRLALFVAGIFAIHPAISEAVVWISGGMYVQYAFFFLLSFLFYVLSKENKKYFLLSIISLLLAFMSHPQMPLLLFLIFPLYELTFGNLKDNFPKTIPFLLLTILYIFVSLNGLPERTTTLQSMHYQQGGVDNPIFLIPVALTSYFELIFFPQTLTLYHSELNFGQIQFLVRFLITLGFLIVALISFKKNKSIFFWSSFFLIALAPTLTPFRLNWIVAERYLYLPILGILVLLGLGFEKLTNSPKFKQISYIMLALIVILLSVRTIIRNIDWKNEDNLWIATGKTSPSSPNTHNNLGDVYGRRGDKQAALREFQRAIELKPNYGDAYHNLANTYMELGQPGKALENYQSALKFNPNLWQSYQNIAAIYLSQKNYEQAIENLQKAISVNPKNLNLRNNLGIVYLISGKKDKAKEIFTEVLKFDPNNQIANQGLLEAGK</sequence>
<evidence type="ECO:0000256" key="3">
    <source>
        <dbReference type="PROSITE-ProRule" id="PRU00339"/>
    </source>
</evidence>
<feature type="transmembrane region" description="Helical" evidence="4">
    <location>
        <begin position="105"/>
        <end position="121"/>
    </location>
</feature>
<dbReference type="InterPro" id="IPR052346">
    <property type="entry name" value="O-mannosyl-transferase_TMTC"/>
</dbReference>
<evidence type="ECO:0000259" key="5">
    <source>
        <dbReference type="Pfam" id="PF13231"/>
    </source>
</evidence>
<feature type="transmembrane region" description="Helical" evidence="4">
    <location>
        <begin position="296"/>
        <end position="312"/>
    </location>
</feature>
<evidence type="ECO:0000256" key="2">
    <source>
        <dbReference type="ARBA" id="ARBA00022803"/>
    </source>
</evidence>
<keyword evidence="4" id="KW-0812">Transmembrane</keyword>
<feature type="domain" description="Glycosyltransferase RgtA/B/C/D-like" evidence="5">
    <location>
        <begin position="36"/>
        <end position="185"/>
    </location>
</feature>
<feature type="transmembrane region" description="Helical" evidence="4">
    <location>
        <begin position="210"/>
        <end position="230"/>
    </location>
</feature>
<dbReference type="SMART" id="SM00028">
    <property type="entry name" value="TPR"/>
    <property type="match status" value="4"/>
</dbReference>
<dbReference type="PANTHER" id="PTHR44227">
    <property type="match status" value="1"/>
</dbReference>
<feature type="transmembrane region" description="Helical" evidence="4">
    <location>
        <begin position="78"/>
        <end position="99"/>
    </location>
</feature>
<keyword evidence="1" id="KW-0677">Repeat</keyword>
<name>A0A1F5JHB2_9BACT</name>
<dbReference type="PANTHER" id="PTHR44227:SF3">
    <property type="entry name" value="PROTEIN O-MANNOSYL-TRANSFERASE TMTC4"/>
    <property type="match status" value="1"/>
</dbReference>
<dbReference type="InterPro" id="IPR011990">
    <property type="entry name" value="TPR-like_helical_dom_sf"/>
</dbReference>
<feature type="repeat" description="TPR" evidence="3">
    <location>
        <begin position="467"/>
        <end position="500"/>
    </location>
</feature>